<accession>I9ZNK9</accession>
<dbReference type="AlphaFoldDB" id="I9ZNK9"/>
<reference evidence="1 2" key="1">
    <citation type="submission" date="2012-04" db="EMBL/GenBank/DDBJ databases">
        <title>Genome sequence of Helicobacter pylori NQ4044.</title>
        <authorList>
            <person name="Blanchard T.G."/>
            <person name="Czinn S.J."/>
            <person name="McCracken C."/>
            <person name="Abolude K."/>
            <person name="Maroo A."/>
            <person name="Santana-Cruz I."/>
            <person name="Tallon L.J."/>
            <person name="Ficke F.W.F."/>
        </authorList>
    </citation>
    <scope>NUCLEOTIDE SEQUENCE [LARGE SCALE GENOMIC DNA]</scope>
    <source>
        <strain evidence="1 2">NQ4044</strain>
    </source>
</reference>
<comment type="caution">
    <text evidence="1">The sequence shown here is derived from an EMBL/GenBank/DDBJ whole genome shotgun (WGS) entry which is preliminary data.</text>
</comment>
<name>I9ZNK9_HELPX</name>
<sequence>MIDFKNAFVHFLGFIINPSLKTKTFLNNTNTIILSSINQILSVVSLTPSKIT</sequence>
<dbReference type="Proteomes" id="UP000003026">
    <property type="component" value="Unassembled WGS sequence"/>
</dbReference>
<evidence type="ECO:0000313" key="2">
    <source>
        <dbReference type="Proteomes" id="UP000003026"/>
    </source>
</evidence>
<proteinExistence type="predicted"/>
<dbReference type="EMBL" id="AKNW01000003">
    <property type="protein sequence ID" value="EJB38038.1"/>
    <property type="molecule type" value="Genomic_DNA"/>
</dbReference>
<gene>
    <name evidence="1" type="ORF">HPNQ4044_0486</name>
</gene>
<protein>
    <submittedName>
        <fullName evidence="1">Uncharacterized protein</fullName>
    </submittedName>
</protein>
<organism evidence="1 2">
    <name type="scientific">Helicobacter pylori NQ4044</name>
    <dbReference type="NCBI Taxonomy" id="992028"/>
    <lineage>
        <taxon>Bacteria</taxon>
        <taxon>Pseudomonadati</taxon>
        <taxon>Campylobacterota</taxon>
        <taxon>Epsilonproteobacteria</taxon>
        <taxon>Campylobacterales</taxon>
        <taxon>Helicobacteraceae</taxon>
        <taxon>Helicobacter</taxon>
    </lineage>
</organism>
<dbReference type="PATRIC" id="fig|992028.3.peg.477"/>
<evidence type="ECO:0000313" key="1">
    <source>
        <dbReference type="EMBL" id="EJB38038.1"/>
    </source>
</evidence>